<dbReference type="EMBL" id="JNSL01000057">
    <property type="protein sequence ID" value="KGA17642.1"/>
    <property type="molecule type" value="Genomic_DNA"/>
</dbReference>
<protein>
    <recommendedName>
        <fullName evidence="6">EamA domain-containing protein</fullName>
    </recommendedName>
</protein>
<evidence type="ECO:0000256" key="1">
    <source>
        <dbReference type="ARBA" id="ARBA00004141"/>
    </source>
</evidence>
<dbReference type="SUPFAM" id="SSF103481">
    <property type="entry name" value="Multidrug resistance efflux transporter EmrE"/>
    <property type="match status" value="1"/>
</dbReference>
<comment type="subcellular location">
    <subcellularLocation>
        <location evidence="1">Membrane</location>
        <topology evidence="1">Multi-pass membrane protein</topology>
    </subcellularLocation>
</comment>
<reference evidence="7" key="1">
    <citation type="submission" date="2014-06" db="EMBL/GenBank/DDBJ databases">
        <title>Key roles for freshwater Actinobacteria revealed by deep metagenomic sequencing.</title>
        <authorList>
            <person name="Ghai R."/>
            <person name="Mizuno C.M."/>
            <person name="Picazo A."/>
            <person name="Camacho A."/>
            <person name="Rodriguez-Valera F."/>
        </authorList>
    </citation>
    <scope>NUCLEOTIDE SEQUENCE</scope>
</reference>
<keyword evidence="4 5" id="KW-0472">Membrane</keyword>
<sequence length="126" mass="13844">MTTSPPLKTWLPSWIFLTIVWGLSFFFIKVAGESLSPLQIAFGRVALGTLTVFIILLIIQQKLPNTKKAWVRANIAGFLQHTAPFALIAYGETHVTSVLAGITNAATPLWTAIFSTTFIPNDKITQ</sequence>
<dbReference type="PANTHER" id="PTHR32322">
    <property type="entry name" value="INNER MEMBRANE TRANSPORTER"/>
    <property type="match status" value="1"/>
</dbReference>
<dbReference type="Pfam" id="PF00892">
    <property type="entry name" value="EamA"/>
    <property type="match status" value="1"/>
</dbReference>
<keyword evidence="2 5" id="KW-0812">Transmembrane</keyword>
<feature type="transmembrane region" description="Helical" evidence="5">
    <location>
        <begin position="38"/>
        <end position="59"/>
    </location>
</feature>
<organism evidence="7">
    <name type="scientific">freshwater metagenome</name>
    <dbReference type="NCBI Taxonomy" id="449393"/>
    <lineage>
        <taxon>unclassified sequences</taxon>
        <taxon>metagenomes</taxon>
        <taxon>ecological metagenomes</taxon>
    </lineage>
</organism>
<feature type="non-terminal residue" evidence="7">
    <location>
        <position position="126"/>
    </location>
</feature>
<name>A0A094Q2N6_9ZZZZ</name>
<dbReference type="PANTHER" id="PTHR32322:SF9">
    <property type="entry name" value="AMINO-ACID METABOLITE EFFLUX PUMP-RELATED"/>
    <property type="match status" value="1"/>
</dbReference>
<evidence type="ECO:0000313" key="7">
    <source>
        <dbReference type="EMBL" id="KGA17642.1"/>
    </source>
</evidence>
<dbReference type="InterPro" id="IPR050638">
    <property type="entry name" value="AA-Vitamin_Transporters"/>
</dbReference>
<evidence type="ECO:0000256" key="4">
    <source>
        <dbReference type="ARBA" id="ARBA00023136"/>
    </source>
</evidence>
<evidence type="ECO:0000259" key="6">
    <source>
        <dbReference type="Pfam" id="PF00892"/>
    </source>
</evidence>
<accession>A0A094Q2N6</accession>
<evidence type="ECO:0000256" key="3">
    <source>
        <dbReference type="ARBA" id="ARBA00022989"/>
    </source>
</evidence>
<evidence type="ECO:0000256" key="2">
    <source>
        <dbReference type="ARBA" id="ARBA00022692"/>
    </source>
</evidence>
<dbReference type="AlphaFoldDB" id="A0A094Q2N6"/>
<feature type="domain" description="EamA" evidence="6">
    <location>
        <begin position="15"/>
        <end position="119"/>
    </location>
</feature>
<evidence type="ECO:0000256" key="5">
    <source>
        <dbReference type="SAM" id="Phobius"/>
    </source>
</evidence>
<gene>
    <name evidence="7" type="ORF">GM51_9910</name>
</gene>
<keyword evidence="3 5" id="KW-1133">Transmembrane helix</keyword>
<comment type="caution">
    <text evidence="7">The sequence shown here is derived from an EMBL/GenBank/DDBJ whole genome shotgun (WGS) entry which is preliminary data.</text>
</comment>
<proteinExistence type="predicted"/>
<feature type="transmembrane region" description="Helical" evidence="5">
    <location>
        <begin position="12"/>
        <end position="32"/>
    </location>
</feature>
<dbReference type="InterPro" id="IPR037185">
    <property type="entry name" value="EmrE-like"/>
</dbReference>
<dbReference type="GO" id="GO:0016020">
    <property type="term" value="C:membrane"/>
    <property type="evidence" value="ECO:0007669"/>
    <property type="project" value="UniProtKB-SubCell"/>
</dbReference>
<dbReference type="InterPro" id="IPR000620">
    <property type="entry name" value="EamA_dom"/>
</dbReference>